<proteinExistence type="predicted"/>
<feature type="domain" description="Antitoxin FitA-like ribbon-helix-helix" evidence="1">
    <location>
        <begin position="3"/>
        <end position="40"/>
    </location>
</feature>
<sequence>MTTIQVKDVPDEVADVFRRRAAEAGQSLQAYMRQYLIEAARERAKADYVRAVEENLAACATPGATAGSIDEVLREARGE</sequence>
<evidence type="ECO:0000313" key="3">
    <source>
        <dbReference type="Proteomes" id="UP000564573"/>
    </source>
</evidence>
<comment type="caution">
    <text evidence="2">The sequence shown here is derived from an EMBL/GenBank/DDBJ whole genome shotgun (WGS) entry which is preliminary data.</text>
</comment>
<dbReference type="EMBL" id="JACIBS010000001">
    <property type="protein sequence ID" value="MBB3662346.1"/>
    <property type="molecule type" value="Genomic_DNA"/>
</dbReference>
<keyword evidence="3" id="KW-1185">Reference proteome</keyword>
<dbReference type="RefSeq" id="WP_183780076.1">
    <property type="nucleotide sequence ID" value="NZ_JACIBS010000001.1"/>
</dbReference>
<gene>
    <name evidence="2" type="ORF">FB384_001250</name>
</gene>
<reference evidence="2 3" key="1">
    <citation type="submission" date="2020-08" db="EMBL/GenBank/DDBJ databases">
        <title>Sequencing the genomes of 1000 actinobacteria strains.</title>
        <authorList>
            <person name="Klenk H.-P."/>
        </authorList>
    </citation>
    <scope>NUCLEOTIDE SEQUENCE [LARGE SCALE GENOMIC DNA]</scope>
    <source>
        <strain evidence="2 3">DSM 45267</strain>
    </source>
</reference>
<dbReference type="AlphaFoldDB" id="A0A839XQW8"/>
<evidence type="ECO:0000313" key="2">
    <source>
        <dbReference type="EMBL" id="MBB3662346.1"/>
    </source>
</evidence>
<dbReference type="InterPro" id="IPR053853">
    <property type="entry name" value="FitA-like_RHH"/>
</dbReference>
<organism evidence="2 3">
    <name type="scientific">Prauserella sediminis</name>
    <dbReference type="NCBI Taxonomy" id="577680"/>
    <lineage>
        <taxon>Bacteria</taxon>
        <taxon>Bacillati</taxon>
        <taxon>Actinomycetota</taxon>
        <taxon>Actinomycetes</taxon>
        <taxon>Pseudonocardiales</taxon>
        <taxon>Pseudonocardiaceae</taxon>
        <taxon>Prauserella</taxon>
        <taxon>Prauserella salsuginis group</taxon>
    </lineage>
</organism>
<dbReference type="SUPFAM" id="SSF47598">
    <property type="entry name" value="Ribbon-helix-helix"/>
    <property type="match status" value="1"/>
</dbReference>
<dbReference type="Pfam" id="PF22513">
    <property type="entry name" value="FitA-like_RHH"/>
    <property type="match status" value="1"/>
</dbReference>
<dbReference type="InterPro" id="IPR010985">
    <property type="entry name" value="Ribbon_hlx_hlx"/>
</dbReference>
<dbReference type="GO" id="GO:0006355">
    <property type="term" value="P:regulation of DNA-templated transcription"/>
    <property type="evidence" value="ECO:0007669"/>
    <property type="project" value="InterPro"/>
</dbReference>
<name>A0A839XQW8_9PSEU</name>
<dbReference type="Proteomes" id="UP000564573">
    <property type="component" value="Unassembled WGS sequence"/>
</dbReference>
<accession>A0A839XQW8</accession>
<protein>
    <submittedName>
        <fullName evidence="2">Plasmid stability protein</fullName>
    </submittedName>
</protein>
<evidence type="ECO:0000259" key="1">
    <source>
        <dbReference type="Pfam" id="PF22513"/>
    </source>
</evidence>